<feature type="compositionally biased region" description="Basic and acidic residues" evidence="1">
    <location>
        <begin position="355"/>
        <end position="368"/>
    </location>
</feature>
<feature type="transmembrane region" description="Helical" evidence="2">
    <location>
        <begin position="179"/>
        <end position="200"/>
    </location>
</feature>
<dbReference type="InParanoid" id="A0A6P8HT84"/>
<feature type="compositionally biased region" description="Polar residues" evidence="1">
    <location>
        <begin position="378"/>
        <end position="389"/>
    </location>
</feature>
<evidence type="ECO:0000256" key="1">
    <source>
        <dbReference type="SAM" id="MobiDB-lite"/>
    </source>
</evidence>
<dbReference type="InterPro" id="IPR032751">
    <property type="entry name" value="Fuseless"/>
</dbReference>
<dbReference type="KEGG" id="aten:116295806"/>
<dbReference type="RefSeq" id="XP_031559604.1">
    <property type="nucleotide sequence ID" value="XM_031703744.1"/>
</dbReference>
<evidence type="ECO:0000256" key="2">
    <source>
        <dbReference type="SAM" id="Phobius"/>
    </source>
</evidence>
<dbReference type="OrthoDB" id="45313at2759"/>
<feature type="compositionally biased region" description="Basic and acidic residues" evidence="1">
    <location>
        <begin position="456"/>
        <end position="484"/>
    </location>
</feature>
<keyword evidence="2" id="KW-0812">Transmembrane</keyword>
<keyword evidence="3" id="KW-1185">Reference proteome</keyword>
<dbReference type="PANTHER" id="PTHR35270">
    <property type="entry name" value="FUSELESS, ISOFORM A"/>
    <property type="match status" value="1"/>
</dbReference>
<feature type="region of interest" description="Disordered" evidence="1">
    <location>
        <begin position="355"/>
        <end position="397"/>
    </location>
</feature>
<feature type="region of interest" description="Disordered" evidence="1">
    <location>
        <begin position="438"/>
        <end position="509"/>
    </location>
</feature>
<feature type="transmembrane region" description="Helical" evidence="2">
    <location>
        <begin position="12"/>
        <end position="32"/>
    </location>
</feature>
<feature type="transmembrane region" description="Helical" evidence="2">
    <location>
        <begin position="258"/>
        <end position="280"/>
    </location>
</feature>
<dbReference type="AlphaFoldDB" id="A0A6P8HT84"/>
<protein>
    <submittedName>
        <fullName evidence="4">Uncharacterized protein LOC116295806</fullName>
    </submittedName>
</protein>
<evidence type="ECO:0000313" key="4">
    <source>
        <dbReference type="RefSeq" id="XP_031559604.1"/>
    </source>
</evidence>
<dbReference type="Pfam" id="PF15993">
    <property type="entry name" value="Fuseless"/>
    <property type="match status" value="1"/>
</dbReference>
<keyword evidence="2" id="KW-1133">Transmembrane helix</keyword>
<evidence type="ECO:0000313" key="3">
    <source>
        <dbReference type="Proteomes" id="UP000515163"/>
    </source>
</evidence>
<organism evidence="3 4">
    <name type="scientific">Actinia tenebrosa</name>
    <name type="common">Australian red waratah sea anemone</name>
    <dbReference type="NCBI Taxonomy" id="6105"/>
    <lineage>
        <taxon>Eukaryota</taxon>
        <taxon>Metazoa</taxon>
        <taxon>Cnidaria</taxon>
        <taxon>Anthozoa</taxon>
        <taxon>Hexacorallia</taxon>
        <taxon>Actiniaria</taxon>
        <taxon>Actiniidae</taxon>
        <taxon>Actinia</taxon>
    </lineage>
</organism>
<proteinExistence type="predicted"/>
<accession>A0A6P8HT84</accession>
<dbReference type="PANTHER" id="PTHR35270:SF2">
    <property type="entry name" value="FUSELESS, ISOFORM A"/>
    <property type="match status" value="1"/>
</dbReference>
<sequence>MVACSKIQNIFLRLLDYLIVCTFISPLVIYYWQGTWMLMDFYILPGSILDSALLSTGLGVIFSHFILGTQGWMVEKLSIYNKVYLQIAWKICIYLISLSTISFWRGVWMLMDMFAGVTLTVFLVSHGMAFIFLTATRTTSSIVFCPGYLLKDQTTSPSTSFNFDAIPLINCIKNKSIQIFISHFVTVFIISTAIVCYWRGTWNLAIYVANMSVGTGLYTCVATTSFGYVVSLFCFIINQPLERKLTGNSLSWPYLIKAFLEHVFVYVLGFAAVNVWSGLWCLGDHFFIIPGQENNHLSALLRHCISFLALHLAQGTINLVGAPAGCRTHGRNTLEGLFMGTYFIFSGPNMTGKRIEVSSRSTETKENGNENNKTQTEPNMNDGDSNATRTDPDVIGNENKATYTELNLIGNENNTTHIEPKINDSDSNALALNSNENNTAHIEPNLNDSESNVTHTEGKMAETDVTDGERNAVKENEDAEHDVTGNEDNAIDTATEPKDIDNDINSYDN</sequence>
<feature type="transmembrane region" description="Helical" evidence="2">
    <location>
        <begin position="52"/>
        <end position="75"/>
    </location>
</feature>
<keyword evidence="2" id="KW-0472">Membrane</keyword>
<dbReference type="Proteomes" id="UP000515163">
    <property type="component" value="Unplaced"/>
</dbReference>
<name>A0A6P8HT84_ACTTE</name>
<reference evidence="4" key="1">
    <citation type="submission" date="2025-08" db="UniProtKB">
        <authorList>
            <consortium name="RefSeq"/>
        </authorList>
    </citation>
    <scope>IDENTIFICATION</scope>
    <source>
        <tissue evidence="4">Tentacle</tissue>
    </source>
</reference>
<feature type="compositionally biased region" description="Polar residues" evidence="1">
    <location>
        <begin position="446"/>
        <end position="455"/>
    </location>
</feature>
<feature type="transmembrane region" description="Helical" evidence="2">
    <location>
        <begin position="113"/>
        <end position="133"/>
    </location>
</feature>
<dbReference type="GeneID" id="116295806"/>
<gene>
    <name evidence="4" type="primary">LOC116295806</name>
</gene>
<feature type="transmembrane region" description="Helical" evidence="2">
    <location>
        <begin position="87"/>
        <end position="107"/>
    </location>
</feature>
<feature type="transmembrane region" description="Helical" evidence="2">
    <location>
        <begin position="215"/>
        <end position="237"/>
    </location>
</feature>